<dbReference type="AlphaFoldDB" id="F9WGC3"/>
<sequence length="194" mass="21843">MTAHSMKGWPAGSRCRGDRRARSRLNWGKHTNLMELPRNTARSLCRWAALKNKSVHLAHHMWGGACITGRRLHYTRADTAGGENRLPLQQVDISGLTLGWIRQPIDFAAGDRLDRVRDIKWQPTAAQTGGRESHSRISPTDAQLVKASTIETVSIEKTTERWVVPFTAVEGNLPSRDALLFCAKPRTSRRIMRL</sequence>
<name>F9WGC3_TRYCI</name>
<dbReference type="VEuPathDB" id="TriTrypDB:TcIL3000_0_12950"/>
<dbReference type="EMBL" id="CAEQ01002257">
    <property type="protein sequence ID" value="CCD16357.1"/>
    <property type="molecule type" value="Genomic_DNA"/>
</dbReference>
<reference evidence="2" key="1">
    <citation type="submission" date="2011-07" db="EMBL/GenBank/DDBJ databases">
        <title>Divergent evolution of antigenic variation in African trypanosomes.</title>
        <authorList>
            <person name="Jackson A.P."/>
            <person name="Berry A."/>
            <person name="Allison H.C."/>
            <person name="Burton P."/>
            <person name="Anderson J."/>
            <person name="Aslett M."/>
            <person name="Brown R."/>
            <person name="Corton N."/>
            <person name="Harris D."/>
            <person name="Hauser H."/>
            <person name="Gamble J."/>
            <person name="Gilderthorp R."/>
            <person name="McQuillan J."/>
            <person name="Quail M.A."/>
            <person name="Sanders M."/>
            <person name="Van Tonder A."/>
            <person name="Ginger M.L."/>
            <person name="Donelson J.E."/>
            <person name="Field M.C."/>
            <person name="Barry J.D."/>
            <person name="Berriman M."/>
            <person name="Hertz-Fowler C."/>
        </authorList>
    </citation>
    <scope>NUCLEOTIDE SEQUENCE [LARGE SCALE GENOMIC DNA]</scope>
    <source>
        <strain evidence="2">IL3000</strain>
    </source>
</reference>
<evidence type="ECO:0000313" key="2">
    <source>
        <dbReference type="Proteomes" id="UP000000702"/>
    </source>
</evidence>
<dbReference type="Proteomes" id="UP000000702">
    <property type="component" value="Unassembled WGS sequence"/>
</dbReference>
<accession>F9WGC3</accession>
<comment type="caution">
    <text evidence="1">The sequence shown here is derived from an EMBL/GenBank/DDBJ whole genome shotgun (WGS) entry which is preliminary data.</text>
</comment>
<evidence type="ECO:0000313" key="1">
    <source>
        <dbReference type="EMBL" id="CCD16357.1"/>
    </source>
</evidence>
<proteinExistence type="predicted"/>
<keyword evidence="2" id="KW-1185">Reference proteome</keyword>
<protein>
    <submittedName>
        <fullName evidence="1">WGS project CAEQ00000000 data, annotated contig 488</fullName>
    </submittedName>
</protein>
<organism evidence="1 2">
    <name type="scientific">Trypanosoma congolense (strain IL3000)</name>
    <dbReference type="NCBI Taxonomy" id="1068625"/>
    <lineage>
        <taxon>Eukaryota</taxon>
        <taxon>Discoba</taxon>
        <taxon>Euglenozoa</taxon>
        <taxon>Kinetoplastea</taxon>
        <taxon>Metakinetoplastina</taxon>
        <taxon>Trypanosomatida</taxon>
        <taxon>Trypanosomatidae</taxon>
        <taxon>Trypanosoma</taxon>
        <taxon>Nannomonas</taxon>
    </lineage>
</organism>
<gene>
    <name evidence="1" type="ORF">TCIL3000_0_12950</name>
</gene>
<reference evidence="1 2" key="2">
    <citation type="journal article" date="2012" name="Proc. Natl. Acad. Sci. U.S.A.">
        <title>Antigenic diversity is generated by distinct evolutionary mechanisms in African trypanosome species.</title>
        <authorList>
            <person name="Jackson A.P."/>
            <person name="Berry A."/>
            <person name="Aslett M."/>
            <person name="Allison H.C."/>
            <person name="Burton P."/>
            <person name="Vavrova-Anderson J."/>
            <person name="Brown R."/>
            <person name="Browne H."/>
            <person name="Corton N."/>
            <person name="Hauser H."/>
            <person name="Gamble J."/>
            <person name="Gilderthorp R."/>
            <person name="Marcello L."/>
            <person name="McQuillan J."/>
            <person name="Otto T.D."/>
            <person name="Quail M.A."/>
            <person name="Sanders M.J."/>
            <person name="van Tonder A."/>
            <person name="Ginger M.L."/>
            <person name="Field M.C."/>
            <person name="Barry J.D."/>
            <person name="Hertz-Fowler C."/>
            <person name="Berriman M."/>
        </authorList>
    </citation>
    <scope>NUCLEOTIDE SEQUENCE [LARGE SCALE GENOMIC DNA]</scope>
    <source>
        <strain evidence="1 2">IL3000</strain>
    </source>
</reference>